<dbReference type="CDD" id="cd06582">
    <property type="entry name" value="TM_PBP1_LivH_like"/>
    <property type="match status" value="1"/>
</dbReference>
<evidence type="ECO:0000256" key="5">
    <source>
        <dbReference type="ARBA" id="ARBA00022970"/>
    </source>
</evidence>
<evidence type="ECO:0000256" key="4">
    <source>
        <dbReference type="ARBA" id="ARBA00022692"/>
    </source>
</evidence>
<evidence type="ECO:0000256" key="1">
    <source>
        <dbReference type="ARBA" id="ARBA00004651"/>
    </source>
</evidence>
<dbReference type="Pfam" id="PF02653">
    <property type="entry name" value="BPD_transp_2"/>
    <property type="match status" value="1"/>
</dbReference>
<name>A0A4R0PH17_9HYPH</name>
<dbReference type="InterPro" id="IPR052157">
    <property type="entry name" value="BCAA_transport_permease"/>
</dbReference>
<evidence type="ECO:0000256" key="3">
    <source>
        <dbReference type="ARBA" id="ARBA00022475"/>
    </source>
</evidence>
<dbReference type="AlphaFoldDB" id="A0A4R0PH17"/>
<dbReference type="Proteomes" id="UP000291301">
    <property type="component" value="Unassembled WGS sequence"/>
</dbReference>
<proteinExistence type="inferred from homology"/>
<keyword evidence="2" id="KW-0813">Transport</keyword>
<keyword evidence="3" id="KW-1003">Cell membrane</keyword>
<evidence type="ECO:0000256" key="8">
    <source>
        <dbReference type="ARBA" id="ARBA00037998"/>
    </source>
</evidence>
<evidence type="ECO:0000256" key="7">
    <source>
        <dbReference type="ARBA" id="ARBA00023136"/>
    </source>
</evidence>
<dbReference type="InterPro" id="IPR001851">
    <property type="entry name" value="ABC_transp_permease"/>
</dbReference>
<dbReference type="GO" id="GO:0006865">
    <property type="term" value="P:amino acid transport"/>
    <property type="evidence" value="ECO:0007669"/>
    <property type="project" value="UniProtKB-KW"/>
</dbReference>
<keyword evidence="11" id="KW-1185">Reference proteome</keyword>
<keyword evidence="7 9" id="KW-0472">Membrane</keyword>
<dbReference type="RefSeq" id="WP_131566105.1">
    <property type="nucleotide sequence ID" value="NZ_JAINFK010000003.1"/>
</dbReference>
<dbReference type="EMBL" id="SJST01000002">
    <property type="protein sequence ID" value="TCD14904.1"/>
    <property type="molecule type" value="Genomic_DNA"/>
</dbReference>
<evidence type="ECO:0000256" key="6">
    <source>
        <dbReference type="ARBA" id="ARBA00022989"/>
    </source>
</evidence>
<evidence type="ECO:0000256" key="9">
    <source>
        <dbReference type="SAM" id="Phobius"/>
    </source>
</evidence>
<feature type="transmembrane region" description="Helical" evidence="9">
    <location>
        <begin position="190"/>
        <end position="212"/>
    </location>
</feature>
<feature type="transmembrane region" description="Helical" evidence="9">
    <location>
        <begin position="93"/>
        <end position="116"/>
    </location>
</feature>
<dbReference type="OrthoDB" id="9779023at2"/>
<evidence type="ECO:0000256" key="2">
    <source>
        <dbReference type="ARBA" id="ARBA00022448"/>
    </source>
</evidence>
<feature type="transmembrane region" description="Helical" evidence="9">
    <location>
        <begin position="218"/>
        <end position="251"/>
    </location>
</feature>
<keyword evidence="4 9" id="KW-0812">Transmembrane</keyword>
<comment type="similarity">
    <text evidence="8">Belongs to the binding-protein-dependent transport system permease family. LivHM subfamily.</text>
</comment>
<evidence type="ECO:0000313" key="10">
    <source>
        <dbReference type="EMBL" id="TCD14904.1"/>
    </source>
</evidence>
<feature type="transmembrane region" description="Helical" evidence="9">
    <location>
        <begin position="63"/>
        <end position="86"/>
    </location>
</feature>
<keyword evidence="5" id="KW-0029">Amino-acid transport</keyword>
<dbReference type="GO" id="GO:0005886">
    <property type="term" value="C:plasma membrane"/>
    <property type="evidence" value="ECO:0007669"/>
    <property type="project" value="UniProtKB-SubCell"/>
</dbReference>
<comment type="subcellular location">
    <subcellularLocation>
        <location evidence="1">Cell membrane</location>
        <topology evidence="1">Multi-pass membrane protein</topology>
    </subcellularLocation>
</comment>
<feature type="transmembrane region" description="Helical" evidence="9">
    <location>
        <begin position="142"/>
        <end position="161"/>
    </location>
</feature>
<accession>A0A4R0PH17</accession>
<comment type="caution">
    <text evidence="10">The sequence shown here is derived from an EMBL/GenBank/DDBJ whole genome shotgun (WGS) entry which is preliminary data.</text>
</comment>
<evidence type="ECO:0000313" key="11">
    <source>
        <dbReference type="Proteomes" id="UP000291301"/>
    </source>
</evidence>
<sequence>MNWSLLVQLLANGLIVGMLYGVVAMCFVLIYKSTQVVNFAQGEFLVLGAWVCLWFITDMQMPFIVAFLFTLVFMTLFGIMIQVVILRPLIGEPVVSVIMVTIGLSIFLQALMNWIFGNSAERFPQVFETESVNVAGLNVESAYLMSLVMSVLIMGGFYLFFRFSKYGLAMRATAFNQQTAQSLGISVRQVFALAWAISAIVSGVAGIIIGMVNSVSSSLAIIGIKVFPAVILGGLDSIVGAVIGGIIIGLLENFAEFVDGQFLNWGNLFTIAPFYVLIIILMIKPYGLFGTKDIERI</sequence>
<organism evidence="10 11">
    <name type="scientific">Oricola cellulosilytica</name>
    <dbReference type="NCBI Taxonomy" id="1429082"/>
    <lineage>
        <taxon>Bacteria</taxon>
        <taxon>Pseudomonadati</taxon>
        <taxon>Pseudomonadota</taxon>
        <taxon>Alphaproteobacteria</taxon>
        <taxon>Hyphomicrobiales</taxon>
        <taxon>Ahrensiaceae</taxon>
        <taxon>Oricola</taxon>
    </lineage>
</organism>
<feature type="transmembrane region" description="Helical" evidence="9">
    <location>
        <begin position="6"/>
        <end position="30"/>
    </location>
</feature>
<reference evidence="10 11" key="1">
    <citation type="journal article" date="2015" name="Antonie Van Leeuwenhoek">
        <title>Oricola cellulosilytica gen. nov., sp. nov., a cellulose-degrading bacterium of the family Phyllobacteriaceae isolated from surface seashore water, and emended descriptions of Mesorhizobium loti and Phyllobacterium myrsinacearum.</title>
        <authorList>
            <person name="Hameed A."/>
            <person name="Shahina M."/>
            <person name="Lai W.A."/>
            <person name="Lin S.Y."/>
            <person name="Young L.S."/>
            <person name="Liu Y.C."/>
            <person name="Hsu Y.H."/>
            <person name="Young C.C."/>
        </authorList>
    </citation>
    <scope>NUCLEOTIDE SEQUENCE [LARGE SCALE GENOMIC DNA]</scope>
    <source>
        <strain evidence="10 11">KCTC 52183</strain>
    </source>
</reference>
<feature type="transmembrane region" description="Helical" evidence="9">
    <location>
        <begin position="37"/>
        <end position="57"/>
    </location>
</feature>
<dbReference type="GO" id="GO:0022857">
    <property type="term" value="F:transmembrane transporter activity"/>
    <property type="evidence" value="ECO:0007669"/>
    <property type="project" value="InterPro"/>
</dbReference>
<dbReference type="PANTHER" id="PTHR11795:SF451">
    <property type="entry name" value="ABC TRANSPORTER PERMEASE PROTEIN"/>
    <property type="match status" value="1"/>
</dbReference>
<protein>
    <submittedName>
        <fullName evidence="10">Branched-chain amino acid ABC transporter permease</fullName>
    </submittedName>
</protein>
<gene>
    <name evidence="10" type="ORF">E0D97_04935</name>
</gene>
<dbReference type="PANTHER" id="PTHR11795">
    <property type="entry name" value="BRANCHED-CHAIN AMINO ACID TRANSPORT SYSTEM PERMEASE PROTEIN LIVH"/>
    <property type="match status" value="1"/>
</dbReference>
<feature type="transmembrane region" description="Helical" evidence="9">
    <location>
        <begin position="263"/>
        <end position="283"/>
    </location>
</feature>
<keyword evidence="6 9" id="KW-1133">Transmembrane helix</keyword>